<dbReference type="Gene3D" id="1.10.260.40">
    <property type="entry name" value="lambda repressor-like DNA-binding domains"/>
    <property type="match status" value="1"/>
</dbReference>
<dbReference type="InterPro" id="IPR010982">
    <property type="entry name" value="Lambda_DNA-bd_dom_sf"/>
</dbReference>
<reference evidence="3" key="1">
    <citation type="journal article" date="2019" name="Int. J. Syst. Evol. Microbiol.">
        <title>The Global Catalogue of Microorganisms (GCM) 10K type strain sequencing project: providing services to taxonomists for standard genome sequencing and annotation.</title>
        <authorList>
            <consortium name="The Broad Institute Genomics Platform"/>
            <consortium name="The Broad Institute Genome Sequencing Center for Infectious Disease"/>
            <person name="Wu L."/>
            <person name="Ma J."/>
        </authorList>
    </citation>
    <scope>NUCLEOTIDE SEQUENCE [LARGE SCALE GENOMIC DNA]</scope>
    <source>
        <strain evidence="3">CGMCC 1.12286</strain>
    </source>
</reference>
<dbReference type="SMART" id="SM00530">
    <property type="entry name" value="HTH_XRE"/>
    <property type="match status" value="1"/>
</dbReference>
<dbReference type="RefSeq" id="WP_377945315.1">
    <property type="nucleotide sequence ID" value="NZ_JBHUCX010000092.1"/>
</dbReference>
<organism evidence="2 3">
    <name type="scientific">Alicyclobacillus fodiniaquatilis</name>
    <dbReference type="NCBI Taxonomy" id="1661150"/>
    <lineage>
        <taxon>Bacteria</taxon>
        <taxon>Bacillati</taxon>
        <taxon>Bacillota</taxon>
        <taxon>Bacilli</taxon>
        <taxon>Bacillales</taxon>
        <taxon>Alicyclobacillaceae</taxon>
        <taxon>Alicyclobacillus</taxon>
    </lineage>
</organism>
<keyword evidence="3" id="KW-1185">Reference proteome</keyword>
<protein>
    <submittedName>
        <fullName evidence="2">Helix-turn-helix domain-containing protein</fullName>
    </submittedName>
</protein>
<dbReference type="Pfam" id="PF01381">
    <property type="entry name" value="HTH_3"/>
    <property type="match status" value="1"/>
</dbReference>
<comment type="caution">
    <text evidence="2">The sequence shown here is derived from an EMBL/GenBank/DDBJ whole genome shotgun (WGS) entry which is preliminary data.</text>
</comment>
<dbReference type="CDD" id="cd00093">
    <property type="entry name" value="HTH_XRE"/>
    <property type="match status" value="1"/>
</dbReference>
<gene>
    <name evidence="2" type="ORF">ACFSB2_22420</name>
</gene>
<proteinExistence type="predicted"/>
<evidence type="ECO:0000313" key="3">
    <source>
        <dbReference type="Proteomes" id="UP001597079"/>
    </source>
</evidence>
<evidence type="ECO:0000313" key="2">
    <source>
        <dbReference type="EMBL" id="MFD1677421.1"/>
    </source>
</evidence>
<dbReference type="SUPFAM" id="SSF47413">
    <property type="entry name" value="lambda repressor-like DNA-binding domains"/>
    <property type="match status" value="1"/>
</dbReference>
<sequence length="251" mass="28590">MNSKQINVSDQVKLVRKSIRLTQQQFADLLDVHPITVSQWETGRRTMDAEMYRKVERVHKALNGVTDKERALSLIRQLEQYEVDKKDLDTYPSLNEVQKVVEDARALGCNVDYYDELGFEEEYMETTMQNVQITSVTDVMKLLMGQRVALIDARGEDTYAENEADEGTMIDGYFAALIAATLSNKPYGLFWATENGKSGIRISDENLDDAKIVAQQSKEVKFHLARHHLTDYTGKRFGMPLSLATIEEIQA</sequence>
<name>A0ABW4JNG8_9BACL</name>
<dbReference type="EMBL" id="JBHUCX010000092">
    <property type="protein sequence ID" value="MFD1677421.1"/>
    <property type="molecule type" value="Genomic_DNA"/>
</dbReference>
<evidence type="ECO:0000259" key="1">
    <source>
        <dbReference type="PROSITE" id="PS50943"/>
    </source>
</evidence>
<feature type="domain" description="HTH cro/C1-type" evidence="1">
    <location>
        <begin position="12"/>
        <end position="45"/>
    </location>
</feature>
<dbReference type="InterPro" id="IPR001387">
    <property type="entry name" value="Cro/C1-type_HTH"/>
</dbReference>
<dbReference type="Proteomes" id="UP001597079">
    <property type="component" value="Unassembled WGS sequence"/>
</dbReference>
<accession>A0ABW4JNG8</accession>
<dbReference type="PROSITE" id="PS50943">
    <property type="entry name" value="HTH_CROC1"/>
    <property type="match status" value="1"/>
</dbReference>